<comment type="subcellular location">
    <subcellularLocation>
        <location evidence="8">Cytoplasm</location>
    </subcellularLocation>
</comment>
<dbReference type="InterPro" id="IPR013159">
    <property type="entry name" value="DnaA_C"/>
</dbReference>
<dbReference type="InterPro" id="IPR018312">
    <property type="entry name" value="Chromosome_initiator_DnaA_CS"/>
</dbReference>
<feature type="region of interest" description="Domain IV, binds dsDNA" evidence="8">
    <location>
        <begin position="374"/>
        <end position="497"/>
    </location>
</feature>
<organism evidence="14 15">
    <name type="scientific">Rhodomicrobium udaipurense</name>
    <dbReference type="NCBI Taxonomy" id="1202716"/>
    <lineage>
        <taxon>Bacteria</taxon>
        <taxon>Pseudomonadati</taxon>
        <taxon>Pseudomonadota</taxon>
        <taxon>Alphaproteobacteria</taxon>
        <taxon>Hyphomicrobiales</taxon>
        <taxon>Hyphomicrobiaceae</taxon>
        <taxon>Rhodomicrobium</taxon>
    </lineage>
</organism>
<dbReference type="GO" id="GO:0006275">
    <property type="term" value="P:regulation of DNA replication"/>
    <property type="evidence" value="ECO:0007669"/>
    <property type="project" value="UniProtKB-UniRule"/>
</dbReference>
<dbReference type="GO" id="GO:0005524">
    <property type="term" value="F:ATP binding"/>
    <property type="evidence" value="ECO:0007669"/>
    <property type="project" value="UniProtKB-UniRule"/>
</dbReference>
<comment type="caution">
    <text evidence="14">The sequence shown here is derived from an EMBL/GenBank/DDBJ whole genome shotgun (WGS) entry which is preliminary data.</text>
</comment>
<dbReference type="AlphaFoldDB" id="A0A8I1GE66"/>
<evidence type="ECO:0000313" key="15">
    <source>
        <dbReference type="Proteomes" id="UP000623250"/>
    </source>
</evidence>
<dbReference type="PRINTS" id="PR00051">
    <property type="entry name" value="DNAA"/>
</dbReference>
<dbReference type="Gene3D" id="1.10.8.60">
    <property type="match status" value="1"/>
</dbReference>
<feature type="domain" description="AAA+ ATPase" evidence="12">
    <location>
        <begin position="186"/>
        <end position="309"/>
    </location>
</feature>
<reference evidence="14 15" key="1">
    <citation type="submission" date="2020-12" db="EMBL/GenBank/DDBJ databases">
        <title>Revised draft genomes of Rhodomicrobium vannielii ATCC 17100 and Rhodomicrobium udaipurense JA643.</title>
        <authorList>
            <person name="Conners E.M."/>
            <person name="Davenport E.J."/>
            <person name="Bose A."/>
        </authorList>
    </citation>
    <scope>NUCLEOTIDE SEQUENCE [LARGE SCALE GENOMIC DNA]</scope>
    <source>
        <strain evidence="14 15">JA643</strain>
    </source>
</reference>
<keyword evidence="7 8" id="KW-0238">DNA-binding</keyword>
<dbReference type="Gene3D" id="1.10.1750.10">
    <property type="match status" value="1"/>
</dbReference>
<accession>A0A8I1GE66</accession>
<dbReference type="CDD" id="cd00009">
    <property type="entry name" value="AAA"/>
    <property type="match status" value="1"/>
</dbReference>
<dbReference type="InterPro" id="IPR010921">
    <property type="entry name" value="Trp_repressor/repl_initiator"/>
</dbReference>
<comment type="domain">
    <text evidence="8">Domain I is involved in oligomerization and binding regulators, domain II is flexibile and of varying length in different bacteria, domain III forms the AAA+ region, while domain IV binds dsDNA.</text>
</comment>
<evidence type="ECO:0000256" key="9">
    <source>
        <dbReference type="NCBIfam" id="TIGR00362"/>
    </source>
</evidence>
<evidence type="ECO:0000256" key="8">
    <source>
        <dbReference type="HAMAP-Rule" id="MF_00377"/>
    </source>
</evidence>
<dbReference type="GO" id="GO:0008289">
    <property type="term" value="F:lipid binding"/>
    <property type="evidence" value="ECO:0007669"/>
    <property type="project" value="UniProtKB-KW"/>
</dbReference>
<comment type="function">
    <text evidence="8 10">Plays an essential role in the initiation and regulation of chromosomal replication. ATP-DnaA binds to the origin of replication (oriC) to initiate formation of the DNA replication initiation complex once per cell cycle. Binds the DnaA box (a 9 base pair repeat at the origin) and separates the double-stranded (ds)DNA. Forms a right-handed helical filament on oriC DNA; dsDNA binds to the exterior of the filament while single-stranded (ss)DNA is stabiized in the filament's interior. The ATP-DnaA-oriC complex binds and stabilizes one strand of the AT-rich DNA unwinding element (DUE), permitting loading of DNA polymerase. After initiation quickly degrades to an ADP-DnaA complex that is not apt for DNA replication. Binds acidic phospholipids.</text>
</comment>
<dbReference type="Proteomes" id="UP000623250">
    <property type="component" value="Unassembled WGS sequence"/>
</dbReference>
<evidence type="ECO:0000256" key="7">
    <source>
        <dbReference type="ARBA" id="ARBA00023125"/>
    </source>
</evidence>
<evidence type="ECO:0000259" key="13">
    <source>
        <dbReference type="SMART" id="SM00760"/>
    </source>
</evidence>
<dbReference type="PANTHER" id="PTHR30050">
    <property type="entry name" value="CHROMOSOMAL REPLICATION INITIATOR PROTEIN DNAA"/>
    <property type="match status" value="1"/>
</dbReference>
<feature type="binding site" evidence="8">
    <location>
        <position position="201"/>
    </location>
    <ligand>
        <name>ATP</name>
        <dbReference type="ChEBI" id="CHEBI:30616"/>
    </ligand>
</feature>
<dbReference type="InterPro" id="IPR027417">
    <property type="entry name" value="P-loop_NTPase"/>
</dbReference>
<keyword evidence="15" id="KW-1185">Reference proteome</keyword>
<dbReference type="SUPFAM" id="SSF52540">
    <property type="entry name" value="P-loop containing nucleoside triphosphate hydrolases"/>
    <property type="match status" value="1"/>
</dbReference>
<dbReference type="HAMAP" id="MF_00377">
    <property type="entry name" value="DnaA_bact"/>
    <property type="match status" value="1"/>
</dbReference>
<dbReference type="PANTHER" id="PTHR30050:SF2">
    <property type="entry name" value="CHROMOSOMAL REPLICATION INITIATOR PROTEIN DNAA"/>
    <property type="match status" value="1"/>
</dbReference>
<dbReference type="PROSITE" id="PS01008">
    <property type="entry name" value="DNAA"/>
    <property type="match status" value="1"/>
</dbReference>
<evidence type="ECO:0000256" key="6">
    <source>
        <dbReference type="ARBA" id="ARBA00023121"/>
    </source>
</evidence>
<evidence type="ECO:0000256" key="1">
    <source>
        <dbReference type="ARBA" id="ARBA00006583"/>
    </source>
</evidence>
<dbReference type="InterPro" id="IPR013317">
    <property type="entry name" value="DnaA_dom"/>
</dbReference>
<keyword evidence="2 8" id="KW-0963">Cytoplasm</keyword>
<comment type="caution">
    <text evidence="8">Lacks conserved residue(s) required for the propagation of feature annotation.</text>
</comment>
<name>A0A8I1GE66_9HYPH</name>
<keyword evidence="4 8" id="KW-0547">Nucleotide-binding</keyword>
<dbReference type="NCBIfam" id="TIGR00362">
    <property type="entry name" value="DnaA"/>
    <property type="match status" value="1"/>
</dbReference>
<feature type="binding site" evidence="8">
    <location>
        <position position="199"/>
    </location>
    <ligand>
        <name>ATP</name>
        <dbReference type="ChEBI" id="CHEBI:30616"/>
    </ligand>
</feature>
<feature type="region of interest" description="Domain I, interacts with DnaA modulators" evidence="8">
    <location>
        <begin position="1"/>
        <end position="112"/>
    </location>
</feature>
<evidence type="ECO:0000313" key="14">
    <source>
        <dbReference type="EMBL" id="MBJ7544320.1"/>
    </source>
</evidence>
<dbReference type="Pfam" id="PF00308">
    <property type="entry name" value="Bac_DnaA"/>
    <property type="match status" value="1"/>
</dbReference>
<evidence type="ECO:0000259" key="12">
    <source>
        <dbReference type="SMART" id="SM00382"/>
    </source>
</evidence>
<evidence type="ECO:0000256" key="4">
    <source>
        <dbReference type="ARBA" id="ARBA00022741"/>
    </source>
</evidence>
<keyword evidence="5 8" id="KW-0067">ATP-binding</keyword>
<dbReference type="GO" id="GO:0005886">
    <property type="term" value="C:plasma membrane"/>
    <property type="evidence" value="ECO:0007669"/>
    <property type="project" value="TreeGrafter"/>
</dbReference>
<feature type="domain" description="Chromosomal replication initiator DnaA C-terminal" evidence="13">
    <location>
        <begin position="402"/>
        <end position="471"/>
    </location>
</feature>
<sequence>MEALNLSTTSSIEQTSIEHKWRRIQSRLRAELGEDVFTSWFGRVELDSCDGRVVQVSVPTKFLRNWLQSHYSDKLLACCGTELNGVNRLEFRVRQPHLAPVEKKPSATVAIAESAAPKTQTTPSSNVPLRVISTPVRDGRTGLEGFEGSPLDPRYTFQSFVVGSPNRLAHAAAFQVAESTPEQPLKYNPLYIHARVGMGKTHLLHAIAWEMKARNPNAKVLYLTAERFMYSFAEALQTRDAPAFKEKLRTIDLLIIDDMEFLQGRTFQQEFCHTLNSLIDGGKQVVVAADCAPLLLESFDARMRSRLSGGLVAEMSALDFDLRLKILQRRAAEKISLSRGFEVPGDVLEYLATQLTENGRELEGAITRLHATWQLTGEKVTVDAAENTIGDLIRSKEPKRVKIDDILRIVAKHYGVQRGDLLSSRRNQSIVRPRQIGMYLAKTLTSRSLPEIGRRFGGRDHTTVLHAIRKIESLKQADGVLKDELDSLSRMLKDGNV</sequence>
<dbReference type="EMBL" id="JAEMUK010000078">
    <property type="protein sequence ID" value="MBJ7544320.1"/>
    <property type="molecule type" value="Genomic_DNA"/>
</dbReference>
<evidence type="ECO:0000256" key="11">
    <source>
        <dbReference type="RuleBase" id="RU004227"/>
    </source>
</evidence>
<proteinExistence type="inferred from homology"/>
<dbReference type="Gene3D" id="3.40.50.300">
    <property type="entry name" value="P-loop containing nucleotide triphosphate hydrolases"/>
    <property type="match status" value="1"/>
</dbReference>
<comment type="similarity">
    <text evidence="1 8 11">Belongs to the DnaA family.</text>
</comment>
<dbReference type="RefSeq" id="WP_052037226.1">
    <property type="nucleotide sequence ID" value="NZ_JAEMUK010000078.1"/>
</dbReference>
<evidence type="ECO:0000256" key="2">
    <source>
        <dbReference type="ARBA" id="ARBA00022490"/>
    </source>
</evidence>
<feature type="binding site" evidence="8">
    <location>
        <position position="200"/>
    </location>
    <ligand>
        <name>ATP</name>
        <dbReference type="ChEBI" id="CHEBI:30616"/>
    </ligand>
</feature>
<dbReference type="CDD" id="cd06571">
    <property type="entry name" value="Bac_DnaA_C"/>
    <property type="match status" value="1"/>
</dbReference>
<comment type="subunit">
    <text evidence="8">Oligomerizes as a right-handed, spiral filament on DNA at oriC.</text>
</comment>
<gene>
    <name evidence="8 14" type="primary">dnaA</name>
    <name evidence="14" type="ORF">JDN41_12265</name>
</gene>
<dbReference type="SMART" id="SM00760">
    <property type="entry name" value="Bac_DnaA_C"/>
    <property type="match status" value="1"/>
</dbReference>
<dbReference type="SMART" id="SM00382">
    <property type="entry name" value="AAA"/>
    <property type="match status" value="1"/>
</dbReference>
<dbReference type="GO" id="GO:0003688">
    <property type="term" value="F:DNA replication origin binding"/>
    <property type="evidence" value="ECO:0007669"/>
    <property type="project" value="UniProtKB-UniRule"/>
</dbReference>
<dbReference type="InterPro" id="IPR001957">
    <property type="entry name" value="Chromosome_initiator_DnaA"/>
</dbReference>
<dbReference type="GO" id="GO:0006270">
    <property type="term" value="P:DNA replication initiation"/>
    <property type="evidence" value="ECO:0007669"/>
    <property type="project" value="UniProtKB-UniRule"/>
</dbReference>
<dbReference type="InterPro" id="IPR003593">
    <property type="entry name" value="AAA+_ATPase"/>
</dbReference>
<dbReference type="InterPro" id="IPR020591">
    <property type="entry name" value="Chromosome_initiator_DnaA-like"/>
</dbReference>
<keyword evidence="3 8" id="KW-0235">DNA replication</keyword>
<evidence type="ECO:0000256" key="5">
    <source>
        <dbReference type="ARBA" id="ARBA00022840"/>
    </source>
</evidence>
<evidence type="ECO:0000256" key="10">
    <source>
        <dbReference type="RuleBase" id="RU000577"/>
    </source>
</evidence>
<dbReference type="SUPFAM" id="SSF48295">
    <property type="entry name" value="TrpR-like"/>
    <property type="match status" value="1"/>
</dbReference>
<dbReference type="InterPro" id="IPR038454">
    <property type="entry name" value="DnaA_N_sf"/>
</dbReference>
<dbReference type="GO" id="GO:0005737">
    <property type="term" value="C:cytoplasm"/>
    <property type="evidence" value="ECO:0007669"/>
    <property type="project" value="UniProtKB-SubCell"/>
</dbReference>
<evidence type="ECO:0000256" key="3">
    <source>
        <dbReference type="ARBA" id="ARBA00022705"/>
    </source>
</evidence>
<dbReference type="InterPro" id="IPR024633">
    <property type="entry name" value="DnaA_N_dom"/>
</dbReference>
<protein>
    <recommendedName>
        <fullName evidence="8 9">Chromosomal replication initiator protein DnaA</fullName>
    </recommendedName>
</protein>
<dbReference type="Pfam" id="PF08299">
    <property type="entry name" value="Bac_DnaA_C"/>
    <property type="match status" value="1"/>
</dbReference>
<dbReference type="Pfam" id="PF11638">
    <property type="entry name" value="DnaA_N"/>
    <property type="match status" value="1"/>
</dbReference>
<dbReference type="Gene3D" id="3.30.300.180">
    <property type="match status" value="1"/>
</dbReference>
<keyword evidence="6 8" id="KW-0446">Lipid-binding</keyword>
<feature type="binding site" evidence="8">
    <location>
        <position position="197"/>
    </location>
    <ligand>
        <name>ATP</name>
        <dbReference type="ChEBI" id="CHEBI:30616"/>
    </ligand>
</feature>